<name>A0A3B7LY86_9GAMM</name>
<proteinExistence type="predicted"/>
<dbReference type="RefSeq" id="WP_087512900.1">
    <property type="nucleotide sequence ID" value="NZ_CP032134.1"/>
</dbReference>
<dbReference type="Proteomes" id="UP000263753">
    <property type="component" value="Chromosome"/>
</dbReference>
<protein>
    <submittedName>
        <fullName evidence="1">DUF4256 domain-containing protein</fullName>
    </submittedName>
</protein>
<sequence>MKKLSAQTEQQLLDILKNRFEKNMFRHPDIRWSELKEQLQHLPEKLWSLNEMERTGGEPDLVVLNSAQNLTFYDCCTESPKGRRSHCYDLEALKSRKANPPEHHVVGRAVEMGVNLLTENLYHDLQRVFPFDLKSSSWVCTPEDIRRQGGAIFCDLRYGRVFTYHNGAESYYSSRGFRAYLSL</sequence>
<evidence type="ECO:0000313" key="1">
    <source>
        <dbReference type="EMBL" id="AXY55283.1"/>
    </source>
</evidence>
<dbReference type="KEGG" id="achi:CDG60_00890"/>
<dbReference type="InterPro" id="IPR025352">
    <property type="entry name" value="DUF4256"/>
</dbReference>
<accession>A0A3B7LY86</accession>
<organism evidence="1 2">
    <name type="scientific">Acinetobacter chinensis</name>
    <dbReference type="NCBI Taxonomy" id="2004650"/>
    <lineage>
        <taxon>Bacteria</taxon>
        <taxon>Pseudomonadati</taxon>
        <taxon>Pseudomonadota</taxon>
        <taxon>Gammaproteobacteria</taxon>
        <taxon>Moraxellales</taxon>
        <taxon>Moraxellaceae</taxon>
        <taxon>Acinetobacter</taxon>
    </lineage>
</organism>
<gene>
    <name evidence="1" type="ORF">CDG60_00890</name>
</gene>
<reference evidence="2" key="1">
    <citation type="submission" date="2018-09" db="EMBL/GenBank/DDBJ databases">
        <title>The complete genome of Acinetobacter sp. strain WCHAc010005.</title>
        <authorList>
            <person name="Hu Y."/>
            <person name="Long H."/>
            <person name="Feng Y."/>
            <person name="Zong Z."/>
        </authorList>
    </citation>
    <scope>NUCLEOTIDE SEQUENCE [LARGE SCALE GENOMIC DNA]</scope>
    <source>
        <strain evidence="2">WCHAc010005</strain>
    </source>
</reference>
<dbReference type="EMBL" id="CP032134">
    <property type="protein sequence ID" value="AXY55283.1"/>
    <property type="molecule type" value="Genomic_DNA"/>
</dbReference>
<dbReference type="AlphaFoldDB" id="A0A3B7LY86"/>
<dbReference type="Pfam" id="PF14066">
    <property type="entry name" value="DUF4256"/>
    <property type="match status" value="1"/>
</dbReference>
<evidence type="ECO:0000313" key="2">
    <source>
        <dbReference type="Proteomes" id="UP000263753"/>
    </source>
</evidence>